<dbReference type="InterPro" id="IPR029044">
    <property type="entry name" value="Nucleotide-diphossugar_trans"/>
</dbReference>
<evidence type="ECO:0000259" key="1">
    <source>
        <dbReference type="Pfam" id="PF00535"/>
    </source>
</evidence>
<reference evidence="2 3" key="1">
    <citation type="submission" date="2017-06" db="EMBL/GenBank/DDBJ databases">
        <title>Genome sequencing of cyanobaciteial culture collection at National Institute for Environmental Studies (NIES).</title>
        <authorList>
            <person name="Hirose Y."/>
            <person name="Shimura Y."/>
            <person name="Fujisawa T."/>
            <person name="Nakamura Y."/>
            <person name="Kawachi M."/>
        </authorList>
    </citation>
    <scope>NUCLEOTIDE SEQUENCE [LARGE SCALE GENOMIC DNA]</scope>
    <source>
        <strain evidence="2 3">NIES-37</strain>
    </source>
</reference>
<dbReference type="SUPFAM" id="SSF53448">
    <property type="entry name" value="Nucleotide-diphospho-sugar transferases"/>
    <property type="match status" value="1"/>
</dbReference>
<dbReference type="Proteomes" id="UP000218785">
    <property type="component" value="Chromosome"/>
</dbReference>
<dbReference type="Gene3D" id="3.90.550.10">
    <property type="entry name" value="Spore Coat Polysaccharide Biosynthesis Protein SpsA, Chain A"/>
    <property type="match status" value="1"/>
</dbReference>
<dbReference type="RefSeq" id="WP_096575000.1">
    <property type="nucleotide sequence ID" value="NZ_CAWNJS010000001.1"/>
</dbReference>
<keyword evidence="2" id="KW-0808">Transferase</keyword>
<protein>
    <submittedName>
        <fullName evidence="2">Family 2 glycosyl transferase</fullName>
    </submittedName>
</protein>
<accession>A0A1Z4MWT5</accession>
<dbReference type="InterPro" id="IPR001173">
    <property type="entry name" value="Glyco_trans_2-like"/>
</dbReference>
<evidence type="ECO:0000313" key="2">
    <source>
        <dbReference type="EMBL" id="BAY97942.1"/>
    </source>
</evidence>
<gene>
    <name evidence="2" type="ORF">NIES37_18900</name>
</gene>
<dbReference type="Pfam" id="PF00535">
    <property type="entry name" value="Glycos_transf_2"/>
    <property type="match status" value="1"/>
</dbReference>
<evidence type="ECO:0000313" key="3">
    <source>
        <dbReference type="Proteomes" id="UP000218785"/>
    </source>
</evidence>
<dbReference type="CDD" id="cd00761">
    <property type="entry name" value="Glyco_tranf_GTA_type"/>
    <property type="match status" value="1"/>
</dbReference>
<dbReference type="PANTHER" id="PTHR22916:SF3">
    <property type="entry name" value="UDP-GLCNAC:BETAGAL BETA-1,3-N-ACETYLGLUCOSAMINYLTRANSFERASE-LIKE PROTEIN 1"/>
    <property type="match status" value="1"/>
</dbReference>
<sequence>MKTSVSVVIPCYFCAHTIDRAVNSIAQQTLRPSEVILVNDGSEDDTWKIIQKLQAEYEENWIKIVDLKLNYGPSKARNIGWDLATQDYIAFLDADNAWHPEKIAFQYLWMCNNPHVLVSGHAPPGSIANSNKYNLEPILLNQDLKARVVTKKQILKSNPFETSSIMIKRNIHYRFDNRKRYCEDYFLWMQICLDQQIIYLLDKQLTYVYKQPKSLSSNIWKMRLGDINNFWKLWRNNRINWAEMIYLISKSLIKFMILLISPKLHSYMKYILYSHQN</sequence>
<dbReference type="PANTHER" id="PTHR22916">
    <property type="entry name" value="GLYCOSYLTRANSFERASE"/>
    <property type="match status" value="1"/>
</dbReference>
<keyword evidence="3" id="KW-1185">Reference proteome</keyword>
<dbReference type="KEGG" id="ttq:NIES37_18900"/>
<name>A0A1Z4MWT5_9CYAN</name>
<dbReference type="GO" id="GO:0016758">
    <property type="term" value="F:hexosyltransferase activity"/>
    <property type="evidence" value="ECO:0007669"/>
    <property type="project" value="UniProtKB-ARBA"/>
</dbReference>
<organism evidence="2 3">
    <name type="scientific">Tolypothrix tenuis PCC 7101</name>
    <dbReference type="NCBI Taxonomy" id="231146"/>
    <lineage>
        <taxon>Bacteria</taxon>
        <taxon>Bacillati</taxon>
        <taxon>Cyanobacteriota</taxon>
        <taxon>Cyanophyceae</taxon>
        <taxon>Nostocales</taxon>
        <taxon>Tolypothrichaceae</taxon>
        <taxon>Tolypothrix</taxon>
    </lineage>
</organism>
<proteinExistence type="predicted"/>
<dbReference type="AlphaFoldDB" id="A0A1Z4MWT5"/>
<dbReference type="EMBL" id="AP018248">
    <property type="protein sequence ID" value="BAY97942.1"/>
    <property type="molecule type" value="Genomic_DNA"/>
</dbReference>
<feature type="domain" description="Glycosyltransferase 2-like" evidence="1">
    <location>
        <begin position="6"/>
        <end position="141"/>
    </location>
</feature>